<protein>
    <submittedName>
        <fullName evidence="1">Uncharacterized protein</fullName>
    </submittedName>
</protein>
<sequence length="145" mass="15773">MKGEPRRGPSPHSSFVLRFLRTSSILWFTKHNCSLRESVEYKESVSGSESYGLTHWVRALDAWLRCPRGPNPNPGRNGVDCQWSGSSEAANFAAALLLSGTGRLLEVVGSACCLRMTHADARLGLSLWCGSFFLSCGAVPATKVK</sequence>
<accession>A0A426ZIN3</accession>
<reference evidence="1 2" key="1">
    <citation type="journal article" date="2014" name="Agronomy (Basel)">
        <title>A Draft Genome Sequence for Ensete ventricosum, the Drought-Tolerant Tree Against Hunger.</title>
        <authorList>
            <person name="Harrison J."/>
            <person name="Moore K.A."/>
            <person name="Paszkiewicz K."/>
            <person name="Jones T."/>
            <person name="Grant M."/>
            <person name="Ambacheew D."/>
            <person name="Muzemil S."/>
            <person name="Studholme D.J."/>
        </authorList>
    </citation>
    <scope>NUCLEOTIDE SEQUENCE [LARGE SCALE GENOMIC DNA]</scope>
</reference>
<organism evidence="1 2">
    <name type="scientific">Ensete ventricosum</name>
    <name type="common">Abyssinian banana</name>
    <name type="synonym">Musa ensete</name>
    <dbReference type="NCBI Taxonomy" id="4639"/>
    <lineage>
        <taxon>Eukaryota</taxon>
        <taxon>Viridiplantae</taxon>
        <taxon>Streptophyta</taxon>
        <taxon>Embryophyta</taxon>
        <taxon>Tracheophyta</taxon>
        <taxon>Spermatophyta</taxon>
        <taxon>Magnoliopsida</taxon>
        <taxon>Liliopsida</taxon>
        <taxon>Zingiberales</taxon>
        <taxon>Musaceae</taxon>
        <taxon>Ensete</taxon>
    </lineage>
</organism>
<name>A0A426ZIN3_ENSVE</name>
<comment type="caution">
    <text evidence="1">The sequence shown here is derived from an EMBL/GenBank/DDBJ whole genome shotgun (WGS) entry which is preliminary data.</text>
</comment>
<gene>
    <name evidence="1" type="ORF">B296_00007138</name>
</gene>
<proteinExistence type="predicted"/>
<dbReference type="Proteomes" id="UP000287651">
    <property type="component" value="Unassembled WGS sequence"/>
</dbReference>
<evidence type="ECO:0000313" key="1">
    <source>
        <dbReference type="EMBL" id="RRT63811.1"/>
    </source>
</evidence>
<dbReference type="EMBL" id="AMZH03006449">
    <property type="protein sequence ID" value="RRT63811.1"/>
    <property type="molecule type" value="Genomic_DNA"/>
</dbReference>
<dbReference type="AlphaFoldDB" id="A0A426ZIN3"/>
<evidence type="ECO:0000313" key="2">
    <source>
        <dbReference type="Proteomes" id="UP000287651"/>
    </source>
</evidence>